<feature type="compositionally biased region" description="Low complexity" evidence="1">
    <location>
        <begin position="347"/>
        <end position="359"/>
    </location>
</feature>
<name>A0A158R8M0_TAEAS</name>
<keyword evidence="3" id="KW-1185">Reference proteome</keyword>
<evidence type="ECO:0000313" key="2">
    <source>
        <dbReference type="EMBL" id="VDK35492.1"/>
    </source>
</evidence>
<feature type="compositionally biased region" description="Basic and acidic residues" evidence="1">
    <location>
        <begin position="63"/>
        <end position="82"/>
    </location>
</feature>
<evidence type="ECO:0000313" key="3">
    <source>
        <dbReference type="Proteomes" id="UP000282613"/>
    </source>
</evidence>
<feature type="compositionally biased region" description="Low complexity" evidence="1">
    <location>
        <begin position="464"/>
        <end position="478"/>
    </location>
</feature>
<evidence type="ECO:0000256" key="1">
    <source>
        <dbReference type="SAM" id="MobiDB-lite"/>
    </source>
</evidence>
<feature type="region of interest" description="Disordered" evidence="1">
    <location>
        <begin position="389"/>
        <end position="556"/>
    </location>
</feature>
<dbReference type="WBParaSite" id="TASK_0000569701-mRNA-1">
    <property type="protein sequence ID" value="TASK_0000569701-mRNA-1"/>
    <property type="gene ID" value="TASK_0000569701"/>
</dbReference>
<feature type="region of interest" description="Disordered" evidence="1">
    <location>
        <begin position="326"/>
        <end position="369"/>
    </location>
</feature>
<feature type="compositionally biased region" description="Polar residues" evidence="1">
    <location>
        <begin position="44"/>
        <end position="62"/>
    </location>
</feature>
<reference evidence="4" key="1">
    <citation type="submission" date="2016-04" db="UniProtKB">
        <authorList>
            <consortium name="WormBaseParasite"/>
        </authorList>
    </citation>
    <scope>IDENTIFICATION</scope>
</reference>
<dbReference type="OrthoDB" id="6282264at2759"/>
<feature type="region of interest" description="Disordered" evidence="1">
    <location>
        <begin position="571"/>
        <end position="610"/>
    </location>
</feature>
<dbReference type="AlphaFoldDB" id="A0A158R8M0"/>
<sequence>MTDKPFTKPFYARDDRRSMEKISLGTIGDDSITLARKCNVDGQKLSSSIECSTNPQSLTSGGETKDSDNSEKLEESAGRDAGIDVSVDLPPSVNLRGPIENQSTLLGANEELSGALDQSFASPIETDKLNASDMPSLNDSAIPQVPEPNRLCMTNNVTLSLMELPSSVYVPSSYPIPPVMLSNSVTAFPPTPVESLVTPMLTPQVFLQGQQQQQQHRKPFPTSKNKSLNSMPPVFQENGMYGAGVSQNGTNKEYYVMVHVEAGATFSIRTGEQEQQIPGPATVRLVLNNGPPLPMPMQVPPGHLVQQIVDEDGVLTHVILSPIAPYSPHKTVSSGPTGDGASTLARPSPSSASGSFSGSTPRLPIWPSRLRTTGGVNVIISPKTSPGLAVAGPTWPTHTRLGDMPLIQPSPPPLHQPQTQHKPKTDVLPPPNETVTPLIEQRRKPKQEKQVGGKRETLEETPDRSLLTPASASSTTPSRSKKQSTSGKKKVTTNAGAEGESNKSRAKKSRKAPSVEETASVSLTAPEEVSKTELNCHRGGQEGQDEAQKGPSQPKLSALLRDDYSSLTFDETDSKALAESASHEPNGAASVDNSLSQRTAKPVNVVRPTNGGMLLDLMSSRHRLHKALLEVT</sequence>
<proteinExistence type="predicted"/>
<accession>A0A158R8M0</accession>
<feature type="region of interest" description="Disordered" evidence="1">
    <location>
        <begin position="44"/>
        <end position="89"/>
    </location>
</feature>
<evidence type="ECO:0000313" key="4">
    <source>
        <dbReference type="WBParaSite" id="TASK_0000569701-mRNA-1"/>
    </source>
</evidence>
<dbReference type="EMBL" id="UYRS01018435">
    <property type="protein sequence ID" value="VDK35492.1"/>
    <property type="molecule type" value="Genomic_DNA"/>
</dbReference>
<feature type="compositionally biased region" description="Basic and acidic residues" evidence="1">
    <location>
        <begin position="528"/>
        <end position="540"/>
    </location>
</feature>
<dbReference type="STRING" id="60517.A0A158R8M0"/>
<feature type="compositionally biased region" description="Basic and acidic residues" evidence="1">
    <location>
        <begin position="447"/>
        <end position="463"/>
    </location>
</feature>
<protein>
    <submittedName>
        <fullName evidence="4">Fibronectin type-III domain-containing protein</fullName>
    </submittedName>
</protein>
<gene>
    <name evidence="2" type="ORF">TASK_LOCUS5698</name>
</gene>
<feature type="compositionally biased region" description="Basic residues" evidence="1">
    <location>
        <begin position="479"/>
        <end position="491"/>
    </location>
</feature>
<reference evidence="2 3" key="2">
    <citation type="submission" date="2018-11" db="EMBL/GenBank/DDBJ databases">
        <authorList>
            <consortium name="Pathogen Informatics"/>
        </authorList>
    </citation>
    <scope>NUCLEOTIDE SEQUENCE [LARGE SCALE GENOMIC DNA]</scope>
</reference>
<dbReference type="Proteomes" id="UP000282613">
    <property type="component" value="Unassembled WGS sequence"/>
</dbReference>
<organism evidence="4">
    <name type="scientific">Taenia asiatica</name>
    <name type="common">Asian tapeworm</name>
    <dbReference type="NCBI Taxonomy" id="60517"/>
    <lineage>
        <taxon>Eukaryota</taxon>
        <taxon>Metazoa</taxon>
        <taxon>Spiralia</taxon>
        <taxon>Lophotrochozoa</taxon>
        <taxon>Platyhelminthes</taxon>
        <taxon>Cestoda</taxon>
        <taxon>Eucestoda</taxon>
        <taxon>Cyclophyllidea</taxon>
        <taxon>Taeniidae</taxon>
        <taxon>Taenia</taxon>
    </lineage>
</organism>